<feature type="domain" description="ABC transporter" evidence="8">
    <location>
        <begin position="358"/>
        <end position="561"/>
    </location>
</feature>
<sequence>MSHPDPASNETATDAAKALRQAVGARLKLWAIPAKRQVKLVLCLEIAAVLCAAGFAVGLALTLNDVRSRAFPVWGLLLIATGLGLRAGISHISQFVTASAARTIIEALRLGLIDEALSGRGLSGSQMHRMTPFFEHSEALEGYYARFLPARRASSLTPLLVILIVAVVSPAAALILLFTLCPFVTLMALSGMATAAESRKQLDALTRLSALFADRLKHLPLITAFAQGESQTKKVRFAARDVSERTLSVLRMAFSGSAVLEFFAAISVALVAVYCGFSLLGLLPFAVPAALDFRYDPFVSAFIALTLAPEVYAPLRRLSAAYHEEQQARAATEALMQMEAALETPALTPVMLDGAPEVQFDAVSAAFDQDTIFAPVSFTTPAGSVTALLGESGSGKSTLLRLLLGTSPASGLRHDGRITIGEQVLTPTHDLSSSLAWMSQHTPILTGTLSDNLRLSHPKATDAEVAAVIDLCGLNDLATARGETPFNDRGSGLSGGERRRIGLARALLKPAPLLLLDEPTADLDEAAEDALIDALFSAVAGRTVIIATHSEKLAARAAQVVRL</sequence>
<evidence type="ECO:0000256" key="7">
    <source>
        <dbReference type="SAM" id="Phobius"/>
    </source>
</evidence>
<dbReference type="Gene3D" id="1.20.1560.10">
    <property type="entry name" value="ABC transporter type 1, transmembrane domain"/>
    <property type="match status" value="1"/>
</dbReference>
<evidence type="ECO:0000313" key="11">
    <source>
        <dbReference type="Proteomes" id="UP001214854"/>
    </source>
</evidence>
<protein>
    <submittedName>
        <fullName evidence="10">ATP-binding cassette domain-containing protein</fullName>
    </submittedName>
</protein>
<dbReference type="CDD" id="cd18584">
    <property type="entry name" value="ABC_6TM_AarD_CydD"/>
    <property type="match status" value="1"/>
</dbReference>
<dbReference type="EMBL" id="JAQQKX010000002">
    <property type="protein sequence ID" value="MDC7682528.1"/>
    <property type="molecule type" value="Genomic_DNA"/>
</dbReference>
<keyword evidence="5 7" id="KW-1133">Transmembrane helix</keyword>
<evidence type="ECO:0000259" key="8">
    <source>
        <dbReference type="PROSITE" id="PS50893"/>
    </source>
</evidence>
<dbReference type="PROSITE" id="PS00211">
    <property type="entry name" value="ABC_TRANSPORTER_1"/>
    <property type="match status" value="1"/>
</dbReference>
<name>A0ABT5HR32_9CAUL</name>
<feature type="transmembrane region" description="Helical" evidence="7">
    <location>
        <begin position="69"/>
        <end position="89"/>
    </location>
</feature>
<dbReference type="PROSITE" id="PS50929">
    <property type="entry name" value="ABC_TM1F"/>
    <property type="match status" value="1"/>
</dbReference>
<comment type="caution">
    <text evidence="10">The sequence shown here is derived from an EMBL/GenBank/DDBJ whole genome shotgun (WGS) entry which is preliminary data.</text>
</comment>
<feature type="transmembrane region" description="Helical" evidence="7">
    <location>
        <begin position="262"/>
        <end position="286"/>
    </location>
</feature>
<evidence type="ECO:0000313" key="10">
    <source>
        <dbReference type="EMBL" id="MDC7682528.1"/>
    </source>
</evidence>
<evidence type="ECO:0000256" key="3">
    <source>
        <dbReference type="ARBA" id="ARBA00022741"/>
    </source>
</evidence>
<dbReference type="GO" id="GO:0005524">
    <property type="term" value="F:ATP binding"/>
    <property type="evidence" value="ECO:0007669"/>
    <property type="project" value="UniProtKB-KW"/>
</dbReference>
<dbReference type="InterPro" id="IPR027417">
    <property type="entry name" value="P-loop_NTPase"/>
</dbReference>
<keyword evidence="2 7" id="KW-0812">Transmembrane</keyword>
<keyword evidence="11" id="KW-1185">Reference proteome</keyword>
<keyword evidence="6 7" id="KW-0472">Membrane</keyword>
<comment type="subcellular location">
    <subcellularLocation>
        <location evidence="1">Cell membrane</location>
        <topology evidence="1">Multi-pass membrane protein</topology>
    </subcellularLocation>
</comment>
<evidence type="ECO:0000256" key="5">
    <source>
        <dbReference type="ARBA" id="ARBA00022989"/>
    </source>
</evidence>
<feature type="transmembrane region" description="Helical" evidence="7">
    <location>
        <begin position="156"/>
        <end position="189"/>
    </location>
</feature>
<dbReference type="PANTHER" id="PTHR24221">
    <property type="entry name" value="ATP-BINDING CASSETTE SUB-FAMILY B"/>
    <property type="match status" value="1"/>
</dbReference>
<accession>A0ABT5HR32</accession>
<evidence type="ECO:0000256" key="6">
    <source>
        <dbReference type="ARBA" id="ARBA00023136"/>
    </source>
</evidence>
<keyword evidence="3" id="KW-0547">Nucleotide-binding</keyword>
<dbReference type="InterPro" id="IPR011527">
    <property type="entry name" value="ABC1_TM_dom"/>
</dbReference>
<evidence type="ECO:0000256" key="1">
    <source>
        <dbReference type="ARBA" id="ARBA00004651"/>
    </source>
</evidence>
<reference evidence="10 11" key="1">
    <citation type="submission" date="2023-01" db="EMBL/GenBank/DDBJ databases">
        <title>Novel species of the genus Asticcacaulis isolated from rivers.</title>
        <authorList>
            <person name="Lu H."/>
        </authorList>
    </citation>
    <scope>NUCLEOTIDE SEQUENCE [LARGE SCALE GENOMIC DNA]</scope>
    <source>
        <strain evidence="10 11">BYS171W</strain>
    </source>
</reference>
<dbReference type="SUPFAM" id="SSF90123">
    <property type="entry name" value="ABC transporter transmembrane region"/>
    <property type="match status" value="1"/>
</dbReference>
<dbReference type="InterPro" id="IPR039421">
    <property type="entry name" value="Type_1_exporter"/>
</dbReference>
<evidence type="ECO:0000259" key="9">
    <source>
        <dbReference type="PROSITE" id="PS50929"/>
    </source>
</evidence>
<organism evidence="10 11">
    <name type="scientific">Asticcacaulis aquaticus</name>
    <dbReference type="NCBI Taxonomy" id="2984212"/>
    <lineage>
        <taxon>Bacteria</taxon>
        <taxon>Pseudomonadati</taxon>
        <taxon>Pseudomonadota</taxon>
        <taxon>Alphaproteobacteria</taxon>
        <taxon>Caulobacterales</taxon>
        <taxon>Caulobacteraceae</taxon>
        <taxon>Asticcacaulis</taxon>
    </lineage>
</organism>
<keyword evidence="4 10" id="KW-0067">ATP-binding</keyword>
<evidence type="ECO:0000256" key="4">
    <source>
        <dbReference type="ARBA" id="ARBA00022840"/>
    </source>
</evidence>
<dbReference type="PANTHER" id="PTHR24221:SF261">
    <property type="entry name" value="GLUTATHIONE_L-CYSTEINE TRANSPORT SYSTEM ATP-BINDING_PERMEASE PROTEIN CYDD"/>
    <property type="match status" value="1"/>
</dbReference>
<dbReference type="RefSeq" id="WP_272747014.1">
    <property type="nucleotide sequence ID" value="NZ_JAQQKX010000002.1"/>
</dbReference>
<dbReference type="InterPro" id="IPR017871">
    <property type="entry name" value="ABC_transporter-like_CS"/>
</dbReference>
<gene>
    <name evidence="10" type="ORF">PQU92_04525</name>
</gene>
<dbReference type="Pfam" id="PF00005">
    <property type="entry name" value="ABC_tran"/>
    <property type="match status" value="1"/>
</dbReference>
<dbReference type="PROSITE" id="PS50893">
    <property type="entry name" value="ABC_TRANSPORTER_2"/>
    <property type="match status" value="1"/>
</dbReference>
<proteinExistence type="predicted"/>
<feature type="transmembrane region" description="Helical" evidence="7">
    <location>
        <begin position="40"/>
        <end position="63"/>
    </location>
</feature>
<evidence type="ECO:0000256" key="2">
    <source>
        <dbReference type="ARBA" id="ARBA00022692"/>
    </source>
</evidence>
<dbReference type="Gene3D" id="3.40.50.300">
    <property type="entry name" value="P-loop containing nucleotide triphosphate hydrolases"/>
    <property type="match status" value="1"/>
</dbReference>
<dbReference type="SMART" id="SM00382">
    <property type="entry name" value="AAA"/>
    <property type="match status" value="1"/>
</dbReference>
<dbReference type="Proteomes" id="UP001214854">
    <property type="component" value="Unassembled WGS sequence"/>
</dbReference>
<dbReference type="SUPFAM" id="SSF52540">
    <property type="entry name" value="P-loop containing nucleoside triphosphate hydrolases"/>
    <property type="match status" value="1"/>
</dbReference>
<dbReference type="InterPro" id="IPR003593">
    <property type="entry name" value="AAA+_ATPase"/>
</dbReference>
<feature type="domain" description="ABC transmembrane type-1" evidence="9">
    <location>
        <begin position="40"/>
        <end position="327"/>
    </location>
</feature>
<dbReference type="Pfam" id="PF00664">
    <property type="entry name" value="ABC_membrane"/>
    <property type="match status" value="1"/>
</dbReference>
<dbReference type="InterPro" id="IPR036640">
    <property type="entry name" value="ABC1_TM_sf"/>
</dbReference>
<dbReference type="InterPro" id="IPR003439">
    <property type="entry name" value="ABC_transporter-like_ATP-bd"/>
</dbReference>